<dbReference type="EMBL" id="LXQA010170400">
    <property type="protein sequence ID" value="MCI29119.1"/>
    <property type="molecule type" value="Genomic_DNA"/>
</dbReference>
<name>A0A392QYR7_9FABA</name>
<evidence type="ECO:0000313" key="2">
    <source>
        <dbReference type="Proteomes" id="UP000265520"/>
    </source>
</evidence>
<reference evidence="1 2" key="1">
    <citation type="journal article" date="2018" name="Front. Plant Sci.">
        <title>Red Clover (Trifolium pratense) and Zigzag Clover (T. medium) - A Picture of Genomic Similarities and Differences.</title>
        <authorList>
            <person name="Dluhosova J."/>
            <person name="Istvanek J."/>
            <person name="Nedelnik J."/>
            <person name="Repkova J."/>
        </authorList>
    </citation>
    <scope>NUCLEOTIDE SEQUENCE [LARGE SCALE GENOMIC DNA]</scope>
    <source>
        <strain evidence="2">cv. 10/8</strain>
        <tissue evidence="1">Leaf</tissue>
    </source>
</reference>
<keyword evidence="2" id="KW-1185">Reference proteome</keyword>
<organism evidence="1 2">
    <name type="scientific">Trifolium medium</name>
    <dbReference type="NCBI Taxonomy" id="97028"/>
    <lineage>
        <taxon>Eukaryota</taxon>
        <taxon>Viridiplantae</taxon>
        <taxon>Streptophyta</taxon>
        <taxon>Embryophyta</taxon>
        <taxon>Tracheophyta</taxon>
        <taxon>Spermatophyta</taxon>
        <taxon>Magnoliopsida</taxon>
        <taxon>eudicotyledons</taxon>
        <taxon>Gunneridae</taxon>
        <taxon>Pentapetalae</taxon>
        <taxon>rosids</taxon>
        <taxon>fabids</taxon>
        <taxon>Fabales</taxon>
        <taxon>Fabaceae</taxon>
        <taxon>Papilionoideae</taxon>
        <taxon>50 kb inversion clade</taxon>
        <taxon>NPAAA clade</taxon>
        <taxon>Hologalegina</taxon>
        <taxon>IRL clade</taxon>
        <taxon>Trifolieae</taxon>
        <taxon>Trifolium</taxon>
    </lineage>
</organism>
<dbReference type="AlphaFoldDB" id="A0A392QYR7"/>
<dbReference type="Proteomes" id="UP000265520">
    <property type="component" value="Unassembled WGS sequence"/>
</dbReference>
<sequence>LLRSAGFSVYGFAFAVPEDLGSFLTLFKFVWLERALLPAVNFRL</sequence>
<accession>A0A392QYR7</accession>
<protein>
    <submittedName>
        <fullName evidence="1">Uncharacterized protein</fullName>
    </submittedName>
</protein>
<evidence type="ECO:0000313" key="1">
    <source>
        <dbReference type="EMBL" id="MCI29119.1"/>
    </source>
</evidence>
<comment type="caution">
    <text evidence="1">The sequence shown here is derived from an EMBL/GenBank/DDBJ whole genome shotgun (WGS) entry which is preliminary data.</text>
</comment>
<feature type="non-terminal residue" evidence="1">
    <location>
        <position position="1"/>
    </location>
</feature>
<proteinExistence type="predicted"/>